<evidence type="ECO:0000256" key="3">
    <source>
        <dbReference type="ARBA" id="ARBA00022801"/>
    </source>
</evidence>
<gene>
    <name evidence="7" type="ORF">HMPREF0554_0043</name>
</gene>
<feature type="domain" description="Phosphotyrosine protein phosphatase I" evidence="6">
    <location>
        <begin position="2"/>
        <end position="146"/>
    </location>
</feature>
<protein>
    <recommendedName>
        <fullName evidence="2">protein-tyrosine-phosphatase</fullName>
        <ecNumber evidence="2">3.1.3.48</ecNumber>
    </recommendedName>
</protein>
<evidence type="ECO:0000259" key="6">
    <source>
        <dbReference type="SMART" id="SM00226"/>
    </source>
</evidence>
<dbReference type="InterPro" id="IPR050438">
    <property type="entry name" value="LMW_PTPase"/>
</dbReference>
<sequence>MVQVLFVCLGNICRSPMAEAVFRKMVDNEGLSRQIYIDSAATSSWEHGNPVHKGTRNRLAKEGISTVGMYSRILNDDDLSANYIIGMDQSNIENIEKFLKNRYSGRVQRLLEYAGEDRDILDPWYTDDFDTTYKDVVKGCEALLSFIKKYDFNMEI</sequence>
<dbReference type="RefSeq" id="WP_006808406.1">
    <property type="nucleotide sequence ID" value="NZ_ADAD01000195.1"/>
</dbReference>
<dbReference type="Gene3D" id="3.40.50.2300">
    <property type="match status" value="1"/>
</dbReference>
<dbReference type="InterPro" id="IPR017867">
    <property type="entry name" value="Tyr_phospatase_low_mol_wt"/>
</dbReference>
<dbReference type="InterPro" id="IPR036196">
    <property type="entry name" value="Ptyr_pPase_sf"/>
</dbReference>
<feature type="active site" description="Nucleophile" evidence="5">
    <location>
        <position position="8"/>
    </location>
</feature>
<dbReference type="PRINTS" id="PR00719">
    <property type="entry name" value="LMWPTPASE"/>
</dbReference>
<comment type="caution">
    <text evidence="7">The sequence shown here is derived from an EMBL/GenBank/DDBJ whole genome shotgun (WGS) entry which is preliminary data.</text>
</comment>
<feature type="active site" description="Proton donor" evidence="5">
    <location>
        <position position="122"/>
    </location>
</feature>
<dbReference type="PANTHER" id="PTHR11717:SF7">
    <property type="entry name" value="LOW MOLECULAR WEIGHT PHOSPHOTYROSINE PROTEIN PHOSPHATASE"/>
    <property type="match status" value="1"/>
</dbReference>
<keyword evidence="8" id="KW-1185">Reference proteome</keyword>
<dbReference type="PANTHER" id="PTHR11717">
    <property type="entry name" value="LOW MOLECULAR WEIGHT PROTEIN TYROSINE PHOSPHATASE"/>
    <property type="match status" value="1"/>
</dbReference>
<name>D0GPK9_9FUSO</name>
<keyword evidence="4" id="KW-0904">Protein phosphatase</keyword>
<proteinExistence type="inferred from homology"/>
<dbReference type="SUPFAM" id="SSF52788">
    <property type="entry name" value="Phosphotyrosine protein phosphatases I"/>
    <property type="match status" value="1"/>
</dbReference>
<accession>D0GPK9</accession>
<evidence type="ECO:0000313" key="7">
    <source>
        <dbReference type="EMBL" id="EEY33953.1"/>
    </source>
</evidence>
<feature type="active site" evidence="5">
    <location>
        <position position="14"/>
    </location>
</feature>
<keyword evidence="3" id="KW-0378">Hydrolase</keyword>
<evidence type="ECO:0000256" key="1">
    <source>
        <dbReference type="ARBA" id="ARBA00011063"/>
    </source>
</evidence>
<dbReference type="CDD" id="cd16343">
    <property type="entry name" value="LMWPTP"/>
    <property type="match status" value="1"/>
</dbReference>
<dbReference type="EC" id="3.1.3.48" evidence="2"/>
<evidence type="ECO:0000256" key="4">
    <source>
        <dbReference type="ARBA" id="ARBA00022912"/>
    </source>
</evidence>
<dbReference type="AlphaFoldDB" id="D0GPK9"/>
<organism evidence="7 8">
    <name type="scientific">Pseudoleptotrichia goodfellowii F0264</name>
    <dbReference type="NCBI Taxonomy" id="596323"/>
    <lineage>
        <taxon>Bacteria</taxon>
        <taxon>Fusobacteriati</taxon>
        <taxon>Fusobacteriota</taxon>
        <taxon>Fusobacteriia</taxon>
        <taxon>Fusobacteriales</taxon>
        <taxon>Leptotrichiaceae</taxon>
        <taxon>Pseudoleptotrichia</taxon>
    </lineage>
</organism>
<evidence type="ECO:0000256" key="2">
    <source>
        <dbReference type="ARBA" id="ARBA00013064"/>
    </source>
</evidence>
<dbReference type="EMBL" id="ADAD01000195">
    <property type="protein sequence ID" value="EEY33953.1"/>
    <property type="molecule type" value="Genomic_DNA"/>
</dbReference>
<dbReference type="Proteomes" id="UP000004226">
    <property type="component" value="Unassembled WGS sequence"/>
</dbReference>
<dbReference type="SMART" id="SM00226">
    <property type="entry name" value="LMWPc"/>
    <property type="match status" value="1"/>
</dbReference>
<dbReference type="InterPro" id="IPR023485">
    <property type="entry name" value="Ptyr_pPase"/>
</dbReference>
<comment type="similarity">
    <text evidence="1">Belongs to the low molecular weight phosphotyrosine protein phosphatase family.</text>
</comment>
<evidence type="ECO:0000256" key="5">
    <source>
        <dbReference type="PIRSR" id="PIRSR617867-1"/>
    </source>
</evidence>
<dbReference type="Pfam" id="PF01451">
    <property type="entry name" value="LMWPc"/>
    <property type="match status" value="1"/>
</dbReference>
<reference evidence="7 8" key="1">
    <citation type="submission" date="2009-10" db="EMBL/GenBank/DDBJ databases">
        <authorList>
            <person name="Harkins D.M."/>
            <person name="Madupu R."/>
            <person name="Durkin A.S."/>
            <person name="Torralba M."/>
            <person name="Methe B."/>
            <person name="Sutton G.G."/>
            <person name="Strausberg R.L."/>
            <person name="Nelson K.E."/>
        </authorList>
    </citation>
    <scope>NUCLEOTIDE SEQUENCE [LARGE SCALE GENOMIC DNA]</scope>
    <source>
        <strain evidence="7 8">F0264</strain>
    </source>
</reference>
<dbReference type="eggNOG" id="COG0394">
    <property type="taxonomic scope" value="Bacteria"/>
</dbReference>
<evidence type="ECO:0000313" key="8">
    <source>
        <dbReference type="Proteomes" id="UP000004226"/>
    </source>
</evidence>
<dbReference type="GO" id="GO:0004725">
    <property type="term" value="F:protein tyrosine phosphatase activity"/>
    <property type="evidence" value="ECO:0007669"/>
    <property type="project" value="UniProtKB-EC"/>
</dbReference>